<evidence type="ECO:0000256" key="1">
    <source>
        <dbReference type="ARBA" id="ARBA00009108"/>
    </source>
</evidence>
<dbReference type="Gene3D" id="3.30.70.1880">
    <property type="entry name" value="Protein of unknown function DUF881"/>
    <property type="match status" value="1"/>
</dbReference>
<gene>
    <name evidence="4" type="ORF">GCM10009665_58040</name>
</gene>
<comment type="caution">
    <text evidence="4">The sequence shown here is derived from an EMBL/GenBank/DDBJ whole genome shotgun (WGS) entry which is preliminary data.</text>
</comment>
<proteinExistence type="inferred from homology"/>
<sequence length="260" mass="27693">MQNSSIPAQAPADPPATRSTSVRIVGRALTCGVFALAGVLFYVSAHAARGIDLRSDNSLLRLSDVIQQRSDQNQQAQSDLAGEQQRADQLARQQGHNPADADELARLRQQAGLDPLQGPGLTVTLNDAPPDATARIPGVPDPGVNDLVIHQQDIQAVVNALWRGGAAGIQVMDQRLISTSAVRCVGNTLLLQGRVYSPPYVIRAVGKVPELRAAVDADPSIRNYLQYVTAYGLGWKVQESTALTMPGYTGTVDLRTATGQ</sequence>
<feature type="compositionally biased region" description="Low complexity" evidence="2">
    <location>
        <begin position="70"/>
        <end position="79"/>
    </location>
</feature>
<evidence type="ECO:0000313" key="5">
    <source>
        <dbReference type="Proteomes" id="UP001500037"/>
    </source>
</evidence>
<dbReference type="EMBL" id="BAAALF010000140">
    <property type="protein sequence ID" value="GAA1260490.1"/>
    <property type="molecule type" value="Genomic_DNA"/>
</dbReference>
<dbReference type="PANTHER" id="PTHR37313">
    <property type="entry name" value="UPF0749 PROTEIN RV1825"/>
    <property type="match status" value="1"/>
</dbReference>
<dbReference type="InterPro" id="IPR010273">
    <property type="entry name" value="DUF881"/>
</dbReference>
<comment type="similarity">
    <text evidence="1">Belongs to the UPF0749 family.</text>
</comment>
<name>A0ABN1WTY2_9ACTN</name>
<keyword evidence="3" id="KW-0812">Transmembrane</keyword>
<feature type="transmembrane region" description="Helical" evidence="3">
    <location>
        <begin position="24"/>
        <end position="45"/>
    </location>
</feature>
<dbReference type="RefSeq" id="WP_425556200.1">
    <property type="nucleotide sequence ID" value="NZ_BAAALF010000140.1"/>
</dbReference>
<reference evidence="4 5" key="1">
    <citation type="journal article" date="2019" name="Int. J. Syst. Evol. Microbiol.">
        <title>The Global Catalogue of Microorganisms (GCM) 10K type strain sequencing project: providing services to taxonomists for standard genome sequencing and annotation.</title>
        <authorList>
            <consortium name="The Broad Institute Genomics Platform"/>
            <consortium name="The Broad Institute Genome Sequencing Center for Infectious Disease"/>
            <person name="Wu L."/>
            <person name="Ma J."/>
        </authorList>
    </citation>
    <scope>NUCLEOTIDE SEQUENCE [LARGE SCALE GENOMIC DNA]</scope>
    <source>
        <strain evidence="4 5">JCM 13004</strain>
    </source>
</reference>
<feature type="region of interest" description="Disordered" evidence="2">
    <location>
        <begin position="115"/>
        <end position="139"/>
    </location>
</feature>
<keyword evidence="5" id="KW-1185">Reference proteome</keyword>
<dbReference type="Pfam" id="PF05949">
    <property type="entry name" value="DUF881"/>
    <property type="match status" value="1"/>
</dbReference>
<evidence type="ECO:0000313" key="4">
    <source>
        <dbReference type="EMBL" id="GAA1260490.1"/>
    </source>
</evidence>
<dbReference type="PANTHER" id="PTHR37313:SF4">
    <property type="entry name" value="CONSERVED MEMBRANE PROTEIN-RELATED"/>
    <property type="match status" value="1"/>
</dbReference>
<feature type="region of interest" description="Disordered" evidence="2">
    <location>
        <begin position="70"/>
        <end position="101"/>
    </location>
</feature>
<keyword evidence="3" id="KW-1133">Transmembrane helix</keyword>
<accession>A0ABN1WTY2</accession>
<evidence type="ECO:0000256" key="2">
    <source>
        <dbReference type="SAM" id="MobiDB-lite"/>
    </source>
</evidence>
<evidence type="ECO:0000256" key="3">
    <source>
        <dbReference type="SAM" id="Phobius"/>
    </source>
</evidence>
<dbReference type="Proteomes" id="UP001500037">
    <property type="component" value="Unassembled WGS sequence"/>
</dbReference>
<keyword evidence="3" id="KW-0472">Membrane</keyword>
<organism evidence="4 5">
    <name type="scientific">Kitasatospora nipponensis</name>
    <dbReference type="NCBI Taxonomy" id="258049"/>
    <lineage>
        <taxon>Bacteria</taxon>
        <taxon>Bacillati</taxon>
        <taxon>Actinomycetota</taxon>
        <taxon>Actinomycetes</taxon>
        <taxon>Kitasatosporales</taxon>
        <taxon>Streptomycetaceae</taxon>
        <taxon>Kitasatospora</taxon>
    </lineage>
</organism>
<protein>
    <submittedName>
        <fullName evidence="4">DUF881 domain-containing protein</fullName>
    </submittedName>
</protein>